<evidence type="ECO:0000256" key="2">
    <source>
        <dbReference type="SAM" id="SignalP"/>
    </source>
</evidence>
<keyword evidence="4" id="KW-1185">Reference proteome</keyword>
<gene>
    <name evidence="3" type="ORF">FIESC28_03793</name>
</gene>
<dbReference type="Proteomes" id="UP000253153">
    <property type="component" value="Unassembled WGS sequence"/>
</dbReference>
<dbReference type="GeneID" id="41993238"/>
<feature type="compositionally biased region" description="Polar residues" evidence="1">
    <location>
        <begin position="95"/>
        <end position="111"/>
    </location>
</feature>
<dbReference type="EMBL" id="QKXC01000075">
    <property type="protein sequence ID" value="RBR23414.1"/>
    <property type="molecule type" value="Genomic_DNA"/>
</dbReference>
<evidence type="ECO:0008006" key="5">
    <source>
        <dbReference type="Google" id="ProtNLM"/>
    </source>
</evidence>
<keyword evidence="2" id="KW-0732">Signal</keyword>
<feature type="compositionally biased region" description="Low complexity" evidence="1">
    <location>
        <begin position="116"/>
        <end position="129"/>
    </location>
</feature>
<accession>A0A366S285</accession>
<organism evidence="3 4">
    <name type="scientific">Fusarium coffeatum</name>
    <dbReference type="NCBI Taxonomy" id="231269"/>
    <lineage>
        <taxon>Eukaryota</taxon>
        <taxon>Fungi</taxon>
        <taxon>Dikarya</taxon>
        <taxon>Ascomycota</taxon>
        <taxon>Pezizomycotina</taxon>
        <taxon>Sordariomycetes</taxon>
        <taxon>Hypocreomycetidae</taxon>
        <taxon>Hypocreales</taxon>
        <taxon>Nectriaceae</taxon>
        <taxon>Fusarium</taxon>
        <taxon>Fusarium incarnatum-equiseti species complex</taxon>
    </lineage>
</organism>
<evidence type="ECO:0000313" key="4">
    <source>
        <dbReference type="Proteomes" id="UP000253153"/>
    </source>
</evidence>
<evidence type="ECO:0000313" key="3">
    <source>
        <dbReference type="EMBL" id="RBR23414.1"/>
    </source>
</evidence>
<sequence length="526" mass="54825">MRGVFFCSIAFAANAAVASVCKPRSRSSDISTLLLSTSATYLQDVTTTTVFAVPSASTSATVSSDAAFTSLSEGTVTISDRYLPATITKVEETSDASGTASESEALATSTLRDAATTDLSSTTTETVTSQANAGTAETSQLTPSVPGSATTESGTSTDASATIPTADTATIELSSTTLAEAASTDTSISTDTTISIGVSTTGTDATTVTIQDDKTSTETSDDVDITTTAGSSTTVGVDTTATDTPTTDVSSTSVDTTTTGQSTTENETTTTGATTTSSVTTTATALEHSTSTETSDIDTTTATLTPTTLETVTTGVTTTAMDTTTTEVSTTEEGTTTTADITTTTSQGPFQPLPTFDLVGIGSSANEVNAQRLSGYIELGWNHQPAEQIVHFYIEPGTGYLKESEYDLWYFCVNVQPKDPLRYNRISLQFEELDYYDVYKRISCEQKSDGKLACSIPAVSCDRNPVTFDAECTELGGDFNTFYTSSEMGTHYLAFGLEDDPPAGDEVHRVELGIMAPLLDAPPVFA</sequence>
<proteinExistence type="predicted"/>
<name>A0A366S285_9HYPO</name>
<comment type="caution">
    <text evidence="3">The sequence shown here is derived from an EMBL/GenBank/DDBJ whole genome shotgun (WGS) entry which is preliminary data.</text>
</comment>
<feature type="compositionally biased region" description="Low complexity" evidence="1">
    <location>
        <begin position="226"/>
        <end position="298"/>
    </location>
</feature>
<feature type="compositionally biased region" description="Polar residues" evidence="1">
    <location>
        <begin position="130"/>
        <end position="167"/>
    </location>
</feature>
<feature type="chain" id="PRO_5016901174" description="Ubiquitin 3 binding protein But2 C-terminal domain-containing protein" evidence="2">
    <location>
        <begin position="19"/>
        <end position="526"/>
    </location>
</feature>
<feature type="region of interest" description="Disordered" evidence="1">
    <location>
        <begin position="213"/>
        <end position="298"/>
    </location>
</feature>
<evidence type="ECO:0000256" key="1">
    <source>
        <dbReference type="SAM" id="MobiDB-lite"/>
    </source>
</evidence>
<dbReference type="AlphaFoldDB" id="A0A366S285"/>
<dbReference type="RefSeq" id="XP_031018005.1">
    <property type="nucleotide sequence ID" value="XM_031157942.1"/>
</dbReference>
<reference evidence="3 4" key="1">
    <citation type="submission" date="2018-06" db="EMBL/GenBank/DDBJ databases">
        <title>Fusarium incarnatum-equiseti species complex species 28.</title>
        <authorList>
            <person name="Gardiner D.M."/>
        </authorList>
    </citation>
    <scope>NUCLEOTIDE SEQUENCE [LARGE SCALE GENOMIC DNA]</scope>
    <source>
        <strain evidence="3 4">FIESC_28</strain>
    </source>
</reference>
<feature type="region of interest" description="Disordered" evidence="1">
    <location>
        <begin position="92"/>
        <end position="167"/>
    </location>
</feature>
<feature type="signal peptide" evidence="2">
    <location>
        <begin position="1"/>
        <end position="18"/>
    </location>
</feature>
<protein>
    <recommendedName>
        <fullName evidence="5">Ubiquitin 3 binding protein But2 C-terminal domain-containing protein</fullName>
    </recommendedName>
</protein>
<dbReference type="OrthoDB" id="5100830at2759"/>